<reference evidence="1 2" key="1">
    <citation type="submission" date="2019-03" db="EMBL/GenBank/DDBJ databases">
        <title>First draft genome of Liparis tanakae, snailfish: a comprehensive survey of snailfish specific genes.</title>
        <authorList>
            <person name="Kim W."/>
            <person name="Song I."/>
            <person name="Jeong J.-H."/>
            <person name="Kim D."/>
            <person name="Kim S."/>
            <person name="Ryu S."/>
            <person name="Song J.Y."/>
            <person name="Lee S.K."/>
        </authorList>
    </citation>
    <scope>NUCLEOTIDE SEQUENCE [LARGE SCALE GENOMIC DNA]</scope>
    <source>
        <tissue evidence="1">Muscle</tissue>
    </source>
</reference>
<evidence type="ECO:0000313" key="1">
    <source>
        <dbReference type="EMBL" id="TNN38599.1"/>
    </source>
</evidence>
<gene>
    <name evidence="1" type="ORF">EYF80_051232</name>
</gene>
<proteinExistence type="predicted"/>
<dbReference type="AlphaFoldDB" id="A0A4Z2FBN7"/>
<name>A0A4Z2FBN7_9TELE</name>
<evidence type="ECO:0000313" key="2">
    <source>
        <dbReference type="Proteomes" id="UP000314294"/>
    </source>
</evidence>
<protein>
    <submittedName>
        <fullName evidence="1">Uncharacterized protein</fullName>
    </submittedName>
</protein>
<organism evidence="1 2">
    <name type="scientific">Liparis tanakae</name>
    <name type="common">Tanaka's snailfish</name>
    <dbReference type="NCBI Taxonomy" id="230148"/>
    <lineage>
        <taxon>Eukaryota</taxon>
        <taxon>Metazoa</taxon>
        <taxon>Chordata</taxon>
        <taxon>Craniata</taxon>
        <taxon>Vertebrata</taxon>
        <taxon>Euteleostomi</taxon>
        <taxon>Actinopterygii</taxon>
        <taxon>Neopterygii</taxon>
        <taxon>Teleostei</taxon>
        <taxon>Neoteleostei</taxon>
        <taxon>Acanthomorphata</taxon>
        <taxon>Eupercaria</taxon>
        <taxon>Perciformes</taxon>
        <taxon>Cottioidei</taxon>
        <taxon>Cottales</taxon>
        <taxon>Liparidae</taxon>
        <taxon>Liparis</taxon>
    </lineage>
</organism>
<accession>A0A4Z2FBN7</accession>
<comment type="caution">
    <text evidence="1">The sequence shown here is derived from an EMBL/GenBank/DDBJ whole genome shotgun (WGS) entry which is preliminary data.</text>
</comment>
<keyword evidence="2" id="KW-1185">Reference proteome</keyword>
<dbReference type="EMBL" id="SRLO01001358">
    <property type="protein sequence ID" value="TNN38599.1"/>
    <property type="molecule type" value="Genomic_DNA"/>
</dbReference>
<dbReference type="OrthoDB" id="10648188at2759"/>
<sequence length="103" mass="11616">MLASMETMNSGILGRDGMSIPSTFTLNFLLQSHMEMVNTRSWSFSSMVSCSWVPDEDDLKRDRLPATPVQSSTCAQSSFWTRSRSVSGGVSRTRWISSPFFRH</sequence>
<dbReference type="Proteomes" id="UP000314294">
    <property type="component" value="Unassembled WGS sequence"/>
</dbReference>